<keyword evidence="3" id="KW-0050">Antiport</keyword>
<dbReference type="SUPFAM" id="SSF116726">
    <property type="entry name" value="TrkA C-terminal domain-like"/>
    <property type="match status" value="1"/>
</dbReference>
<evidence type="ECO:0000256" key="3">
    <source>
        <dbReference type="ARBA" id="ARBA00022449"/>
    </source>
</evidence>
<dbReference type="GO" id="GO:1902600">
    <property type="term" value="P:proton transmembrane transport"/>
    <property type="evidence" value="ECO:0007669"/>
    <property type="project" value="InterPro"/>
</dbReference>
<keyword evidence="6" id="KW-0633">Potassium transport</keyword>
<evidence type="ECO:0000256" key="7">
    <source>
        <dbReference type="ARBA" id="ARBA00022692"/>
    </source>
</evidence>
<evidence type="ECO:0000256" key="2">
    <source>
        <dbReference type="ARBA" id="ARBA00022448"/>
    </source>
</evidence>
<dbReference type="eggNOG" id="COG3263">
    <property type="taxonomic scope" value="Bacteria"/>
</dbReference>
<feature type="transmembrane region" description="Helical" evidence="12">
    <location>
        <begin position="120"/>
        <end position="139"/>
    </location>
</feature>
<keyword evidence="9 12" id="KW-1133">Transmembrane helix</keyword>
<gene>
    <name evidence="14" type="ordered locus">RC1_2235</name>
</gene>
<dbReference type="GO" id="GO:0008324">
    <property type="term" value="F:monoatomic cation transmembrane transporter activity"/>
    <property type="evidence" value="ECO:0007669"/>
    <property type="project" value="InterPro"/>
</dbReference>
<feature type="transmembrane region" description="Helical" evidence="12">
    <location>
        <begin position="303"/>
        <end position="325"/>
    </location>
</feature>
<dbReference type="EMBL" id="CP000613">
    <property type="protein sequence ID" value="ACI99623.1"/>
    <property type="molecule type" value="Genomic_DNA"/>
</dbReference>
<feature type="transmembrane region" description="Helical" evidence="12">
    <location>
        <begin position="58"/>
        <end position="76"/>
    </location>
</feature>
<feature type="domain" description="RCK C-terminal" evidence="13">
    <location>
        <begin position="402"/>
        <end position="483"/>
    </location>
</feature>
<evidence type="ECO:0000256" key="5">
    <source>
        <dbReference type="ARBA" id="ARBA00022519"/>
    </source>
</evidence>
<dbReference type="RefSeq" id="WP_012567408.1">
    <property type="nucleotide sequence ID" value="NC_011420.2"/>
</dbReference>
<keyword evidence="2" id="KW-0813">Transport</keyword>
<keyword evidence="8" id="KW-0630">Potassium</keyword>
<comment type="subcellular location">
    <subcellularLocation>
        <location evidence="1">Cell membrane</location>
        <topology evidence="1">Multi-pass membrane protein</topology>
    </subcellularLocation>
</comment>
<keyword evidence="4" id="KW-1003">Cell membrane</keyword>
<dbReference type="Pfam" id="PF02080">
    <property type="entry name" value="TrkA_C"/>
    <property type="match status" value="1"/>
</dbReference>
<dbReference type="HOGENOM" id="CLU_005912_9_2_5"/>
<dbReference type="InterPro" id="IPR006153">
    <property type="entry name" value="Cation/H_exchanger_TM"/>
</dbReference>
<keyword evidence="11 12" id="KW-0472">Membrane</keyword>
<keyword evidence="10" id="KW-0406">Ion transport</keyword>
<feature type="transmembrane region" description="Helical" evidence="12">
    <location>
        <begin position="160"/>
        <end position="179"/>
    </location>
</feature>
<dbReference type="InterPro" id="IPR036318">
    <property type="entry name" value="FAD-bd_PCMH-like_sf"/>
</dbReference>
<keyword evidence="7 12" id="KW-0812">Transmembrane</keyword>
<dbReference type="GO" id="GO:0015297">
    <property type="term" value="F:antiporter activity"/>
    <property type="evidence" value="ECO:0007669"/>
    <property type="project" value="UniProtKB-KW"/>
</dbReference>
<dbReference type="Proteomes" id="UP000001591">
    <property type="component" value="Chromosome"/>
</dbReference>
<dbReference type="STRING" id="414684.RC1_2235"/>
<feature type="transmembrane region" description="Helical" evidence="12">
    <location>
        <begin position="88"/>
        <end position="114"/>
    </location>
</feature>
<dbReference type="AlphaFoldDB" id="B6IPC1"/>
<evidence type="ECO:0000256" key="11">
    <source>
        <dbReference type="ARBA" id="ARBA00023136"/>
    </source>
</evidence>
<keyword evidence="5" id="KW-0997">Cell inner membrane</keyword>
<dbReference type="InterPro" id="IPR038770">
    <property type="entry name" value="Na+/solute_symporter_sf"/>
</dbReference>
<evidence type="ECO:0000256" key="8">
    <source>
        <dbReference type="ARBA" id="ARBA00022958"/>
    </source>
</evidence>
<evidence type="ECO:0000256" key="1">
    <source>
        <dbReference type="ARBA" id="ARBA00004651"/>
    </source>
</evidence>
<dbReference type="NCBIfam" id="NF003715">
    <property type="entry name" value="PRK05326.1-2"/>
    <property type="match status" value="1"/>
</dbReference>
<dbReference type="InterPro" id="IPR036721">
    <property type="entry name" value="RCK_C_sf"/>
</dbReference>
<dbReference type="Gene3D" id="3.30.70.1450">
    <property type="entry name" value="Regulator of K+ conductance, C-terminal domain"/>
    <property type="match status" value="1"/>
</dbReference>
<dbReference type="GO" id="GO:0006813">
    <property type="term" value="P:potassium ion transport"/>
    <property type="evidence" value="ECO:0007669"/>
    <property type="project" value="UniProtKB-KW"/>
</dbReference>
<feature type="transmembrane region" description="Helical" evidence="12">
    <location>
        <begin position="221"/>
        <end position="238"/>
    </location>
</feature>
<protein>
    <submittedName>
        <fullName evidence="14">Sodium/hydrogen exchanger family protein</fullName>
    </submittedName>
</protein>
<dbReference type="SUPFAM" id="SSF56176">
    <property type="entry name" value="FAD-binding/transporter-associated domain-like"/>
    <property type="match status" value="1"/>
</dbReference>
<evidence type="ECO:0000256" key="6">
    <source>
        <dbReference type="ARBA" id="ARBA00022538"/>
    </source>
</evidence>
<dbReference type="PANTHER" id="PTHR32507">
    <property type="entry name" value="NA(+)/H(+) ANTIPORTER 1"/>
    <property type="match status" value="1"/>
</dbReference>
<evidence type="ECO:0000313" key="14">
    <source>
        <dbReference type="EMBL" id="ACI99623.1"/>
    </source>
</evidence>
<evidence type="ECO:0000259" key="13">
    <source>
        <dbReference type="PROSITE" id="PS51202"/>
    </source>
</evidence>
<sequence>MEAVNDLILLAGVLLLLAIVAGLVSSRVGAPLLLVFLGLGMLAGEDGPGGIPFGDYQVAYLVGSVALAVILFDGGLRTRRETFRQARWPALVLATVGVLLTAAATGAAAVWFLGTGWEEGLLIGAIVGSTDAAAVFFLLNTHGLGLRPRLSATLEVESGLNDPMAIFLTLLGIQLVTATAPLSPWVFAHDFALQLMGGVALGIVAGHALAWAVNRIQAADGLYPILALSGALFIFGVAQWLGSSGFMAVFVTGFVLGNRRHRADLLIRRFHDGLAWLAQIALFVMLGLLVTPSALEPLALPGLMIALVLVLLARPLAVALCLLPFRFAWNEIAFVGWVGLRGAVPIVLGTIPVLAGVEGAQAYFGIAFVVVLVSLVVQGWTIGPAARLLRVEVPPDPAPPPRIDIDLPMGEEQLAMFTAAPDSEAVSRGLGRLVIPESVRVLAMLREGRPVPPEEVRALQPGDSILVLGEARALAVLDRLFGQRRAPGRRRGAAIGDFQVQGMTPAATVGRLYAIEAATQAEGSIAAFLETVLGRRPSPGDRVRAGSVDLIVCAMEGESVTTVGIDLTPVERPWWRLRAGLRRPRSPQQPVRDLTPAS</sequence>
<dbReference type="NCBIfam" id="NF003714">
    <property type="entry name" value="PRK05326.1-1"/>
    <property type="match status" value="1"/>
</dbReference>
<dbReference type="InterPro" id="IPR005170">
    <property type="entry name" value="Transptr-assoc_dom"/>
</dbReference>
<dbReference type="GO" id="GO:0050660">
    <property type="term" value="F:flavin adenine dinucleotide binding"/>
    <property type="evidence" value="ECO:0007669"/>
    <property type="project" value="InterPro"/>
</dbReference>
<reference evidence="14 15" key="1">
    <citation type="journal article" date="2010" name="BMC Genomics">
        <title>Metabolic flexibility revealed in the genome of the cyst-forming alpha-1 proteobacterium Rhodospirillum centenum.</title>
        <authorList>
            <person name="Lu Y.K."/>
            <person name="Marden J."/>
            <person name="Han M."/>
            <person name="Swingley W.D."/>
            <person name="Mastrian S.D."/>
            <person name="Chowdhury S.R."/>
            <person name="Hao J."/>
            <person name="Helmy T."/>
            <person name="Kim S."/>
            <person name="Kurdoglu A.A."/>
            <person name="Matthies H.J."/>
            <person name="Rollo D."/>
            <person name="Stothard P."/>
            <person name="Blankenship R.E."/>
            <person name="Bauer C.E."/>
            <person name="Touchman J.W."/>
        </authorList>
    </citation>
    <scope>NUCLEOTIDE SEQUENCE [LARGE SCALE GENOMIC DNA]</scope>
    <source>
        <strain evidence="15">ATCC 51521 / SW</strain>
    </source>
</reference>
<dbReference type="GO" id="GO:0005886">
    <property type="term" value="C:plasma membrane"/>
    <property type="evidence" value="ECO:0007669"/>
    <property type="project" value="UniProtKB-SubCell"/>
</dbReference>
<proteinExistence type="predicted"/>
<organism evidence="14 15">
    <name type="scientific">Rhodospirillum centenum (strain ATCC 51521 / SW)</name>
    <dbReference type="NCBI Taxonomy" id="414684"/>
    <lineage>
        <taxon>Bacteria</taxon>
        <taxon>Pseudomonadati</taxon>
        <taxon>Pseudomonadota</taxon>
        <taxon>Alphaproteobacteria</taxon>
        <taxon>Rhodospirillales</taxon>
        <taxon>Rhodospirillaceae</taxon>
        <taxon>Rhodospirillum</taxon>
    </lineage>
</organism>
<accession>B6IPC1</accession>
<dbReference type="NCBIfam" id="NF003716">
    <property type="entry name" value="PRK05326.1-3"/>
    <property type="match status" value="1"/>
</dbReference>
<feature type="transmembrane region" description="Helical" evidence="12">
    <location>
        <begin position="191"/>
        <end position="214"/>
    </location>
</feature>
<evidence type="ECO:0000256" key="4">
    <source>
        <dbReference type="ARBA" id="ARBA00022475"/>
    </source>
</evidence>
<evidence type="ECO:0000256" key="12">
    <source>
        <dbReference type="SAM" id="Phobius"/>
    </source>
</evidence>
<dbReference type="PANTHER" id="PTHR32507:SF7">
    <property type="entry name" value="K(+)_H(+) ANTIPORTER NHAP2"/>
    <property type="match status" value="1"/>
</dbReference>
<evidence type="ECO:0000256" key="10">
    <source>
        <dbReference type="ARBA" id="ARBA00023065"/>
    </source>
</evidence>
<dbReference type="Gene3D" id="1.20.1530.20">
    <property type="match status" value="1"/>
</dbReference>
<dbReference type="OrthoDB" id="9810759at2"/>
<dbReference type="Pfam" id="PF00999">
    <property type="entry name" value="Na_H_Exchanger"/>
    <property type="match status" value="1"/>
</dbReference>
<feature type="transmembrane region" description="Helical" evidence="12">
    <location>
        <begin position="361"/>
        <end position="380"/>
    </location>
</feature>
<dbReference type="SMART" id="SM01091">
    <property type="entry name" value="CorC_HlyC"/>
    <property type="match status" value="1"/>
</dbReference>
<evidence type="ECO:0000313" key="15">
    <source>
        <dbReference type="Proteomes" id="UP000001591"/>
    </source>
</evidence>
<evidence type="ECO:0000256" key="9">
    <source>
        <dbReference type="ARBA" id="ARBA00022989"/>
    </source>
</evidence>
<name>B6IPC1_RHOCS</name>
<feature type="transmembrane region" description="Helical" evidence="12">
    <location>
        <begin position="332"/>
        <end position="355"/>
    </location>
</feature>
<keyword evidence="15" id="KW-1185">Reference proteome</keyword>
<dbReference type="PROSITE" id="PS51202">
    <property type="entry name" value="RCK_C"/>
    <property type="match status" value="1"/>
</dbReference>
<feature type="transmembrane region" description="Helical" evidence="12">
    <location>
        <begin position="273"/>
        <end position="291"/>
    </location>
</feature>
<dbReference type="InterPro" id="IPR006037">
    <property type="entry name" value="RCK_C"/>
</dbReference>
<dbReference type="KEGG" id="rce:RC1_2235"/>